<sequence>MKTHFKRTAISLICTGLLALSGGTLLQAQESQSGINEQYTWDLTDFYPSKEAWEAELARLRSEVDSIAAYKGKLGDNASTLLAALDAGSAYRKELLRVWTYASNIRNTNLGDPNGQDMVGRLQSLAQAAGAASSYMAPELVALGAERIEAFIAEEPSLRKHALFLRDTLRQGKHVLSPETEQVLSLMGTALSASQGARDMLANAEIEWPRITLSDGQEVHLTNAGYSLHRADPDREDRIAVFDAFWARYKDFESTFGVTLNGEVQGNVAMAKARKYDNTLQYFLSGDNIPEEVYRTLVKVTNDRIGVLHRYFELRARMLDIDDLGYHDIYPNLVETDLTFPIDETREHMLASVRLLGEEFSDKFARASADRWMHVYPQPGKRSGAYMSGSAYDVHPLILLNHQDTYGSASTYAHEWGHAMHQVLTNENQPFELANFSIFTTEIAAIAKEILLQEHMLEQAQSDDERLFYLGYALEQMRGTYFRQVMFSEFELAIHEEVEKGRALTGARMTEIYGEILKRYHGHDEGVMQITEREMIEWAYIPHFYYNFYVYQYATSIAGAAYFVDQMKLGGDDAVDVYLDFLKAGGSDYPVEILKGAGLDMASPDPYNAVIDRMEVVMDEIEAILDKRK</sequence>
<evidence type="ECO:0000256" key="3">
    <source>
        <dbReference type="ARBA" id="ARBA00022801"/>
    </source>
</evidence>
<keyword evidence="5 6" id="KW-0482">Metalloprotease</keyword>
<dbReference type="EMBL" id="JAUCBP010000011">
    <property type="protein sequence ID" value="MDM7861592.1"/>
    <property type="molecule type" value="Genomic_DNA"/>
</dbReference>
<dbReference type="InterPro" id="IPR042088">
    <property type="entry name" value="OligoPept_F_C"/>
</dbReference>
<dbReference type="SUPFAM" id="SSF55486">
    <property type="entry name" value="Metalloproteases ('zincins'), catalytic domain"/>
    <property type="match status" value="1"/>
</dbReference>
<feature type="domain" description="Peptidase M3A/M3B catalytic" evidence="8">
    <location>
        <begin position="231"/>
        <end position="608"/>
    </location>
</feature>
<reference evidence="10 11" key="1">
    <citation type="submission" date="2023-06" db="EMBL/GenBank/DDBJ databases">
        <title>Alteromonas sp. ASW11-36 isolated from intertidal sand.</title>
        <authorList>
            <person name="Li Y."/>
        </authorList>
    </citation>
    <scope>NUCLEOTIDE SEQUENCE [LARGE SCALE GENOMIC DNA]</scope>
    <source>
        <strain evidence="10 11">ASW11-36</strain>
    </source>
</reference>
<keyword evidence="1 6" id="KW-0645">Protease</keyword>
<dbReference type="EC" id="3.4.24.-" evidence="6"/>
<keyword evidence="4 6" id="KW-0862">Zinc</keyword>
<dbReference type="InterPro" id="IPR004438">
    <property type="entry name" value="Peptidase_M3B"/>
</dbReference>
<keyword evidence="2 6" id="KW-0479">Metal-binding</keyword>
<dbReference type="Pfam" id="PF08439">
    <property type="entry name" value="Peptidase_M3_N"/>
    <property type="match status" value="1"/>
</dbReference>
<gene>
    <name evidence="10" type="primary">pepF</name>
    <name evidence="10" type="ORF">QTP81_13410</name>
</gene>
<dbReference type="Gene3D" id="1.10.1370.20">
    <property type="entry name" value="Oligoendopeptidase f, C-terminal domain"/>
    <property type="match status" value="1"/>
</dbReference>
<comment type="similarity">
    <text evidence="6">Belongs to the peptidase M3B family.</text>
</comment>
<evidence type="ECO:0000313" key="11">
    <source>
        <dbReference type="Proteomes" id="UP001234343"/>
    </source>
</evidence>
<evidence type="ECO:0000259" key="8">
    <source>
        <dbReference type="Pfam" id="PF01432"/>
    </source>
</evidence>
<dbReference type="InterPro" id="IPR013647">
    <property type="entry name" value="OligopepF_N_dom"/>
</dbReference>
<keyword evidence="7" id="KW-0732">Signal</keyword>
<evidence type="ECO:0000259" key="9">
    <source>
        <dbReference type="Pfam" id="PF08439"/>
    </source>
</evidence>
<evidence type="ECO:0000256" key="5">
    <source>
        <dbReference type="ARBA" id="ARBA00023049"/>
    </source>
</evidence>
<name>A0ABT7SZH5_9ALTE</name>
<keyword evidence="11" id="KW-1185">Reference proteome</keyword>
<evidence type="ECO:0000256" key="6">
    <source>
        <dbReference type="RuleBase" id="RU368091"/>
    </source>
</evidence>
<dbReference type="Gene3D" id="1.20.140.70">
    <property type="entry name" value="Oligopeptidase f, N-terminal domain"/>
    <property type="match status" value="1"/>
</dbReference>
<dbReference type="Proteomes" id="UP001234343">
    <property type="component" value="Unassembled WGS sequence"/>
</dbReference>
<dbReference type="CDD" id="cd09608">
    <property type="entry name" value="M3B_PepF"/>
    <property type="match status" value="1"/>
</dbReference>
<dbReference type="RefSeq" id="WP_289366211.1">
    <property type="nucleotide sequence ID" value="NZ_JAUCBP010000011.1"/>
</dbReference>
<protein>
    <recommendedName>
        <fullName evidence="6">Oligopeptidase F</fullName>
        <ecNumber evidence="6">3.4.24.-</ecNumber>
    </recommendedName>
</protein>
<keyword evidence="3 6" id="KW-0378">Hydrolase</keyword>
<comment type="cofactor">
    <cofactor evidence="6">
        <name>Zn(2+)</name>
        <dbReference type="ChEBI" id="CHEBI:29105"/>
    </cofactor>
    <text evidence="6">Binds 1 zinc ion.</text>
</comment>
<comment type="function">
    <text evidence="6">Has oligopeptidase activity and degrades a variety of small bioactive peptides.</text>
</comment>
<evidence type="ECO:0000256" key="1">
    <source>
        <dbReference type="ARBA" id="ARBA00022670"/>
    </source>
</evidence>
<dbReference type="Pfam" id="PF01432">
    <property type="entry name" value="Peptidase_M3"/>
    <property type="match status" value="1"/>
</dbReference>
<dbReference type="InterPro" id="IPR001567">
    <property type="entry name" value="Pept_M3A_M3B_dom"/>
</dbReference>
<feature type="chain" id="PRO_5045329555" description="Oligopeptidase F" evidence="7">
    <location>
        <begin position="29"/>
        <end position="629"/>
    </location>
</feature>
<comment type="caution">
    <text evidence="10">The sequence shown here is derived from an EMBL/GenBank/DDBJ whole genome shotgun (WGS) entry which is preliminary data.</text>
</comment>
<evidence type="ECO:0000256" key="4">
    <source>
        <dbReference type="ARBA" id="ARBA00022833"/>
    </source>
</evidence>
<dbReference type="Gene3D" id="1.10.287.830">
    <property type="entry name" value="putative peptidase helix hairpin domain like"/>
    <property type="match status" value="1"/>
</dbReference>
<evidence type="ECO:0000256" key="2">
    <source>
        <dbReference type="ARBA" id="ARBA00022723"/>
    </source>
</evidence>
<dbReference type="NCBIfam" id="TIGR00181">
    <property type="entry name" value="pepF"/>
    <property type="match status" value="1"/>
</dbReference>
<accession>A0ABT7SZH5</accession>
<feature type="domain" description="Oligopeptidase F N-terminal" evidence="9">
    <location>
        <begin position="139"/>
        <end position="207"/>
    </location>
</feature>
<feature type="signal peptide" evidence="7">
    <location>
        <begin position="1"/>
        <end position="28"/>
    </location>
</feature>
<organism evidence="10 11">
    <name type="scientific">Alteromonas arenosi</name>
    <dbReference type="NCBI Taxonomy" id="3055817"/>
    <lineage>
        <taxon>Bacteria</taxon>
        <taxon>Pseudomonadati</taxon>
        <taxon>Pseudomonadota</taxon>
        <taxon>Gammaproteobacteria</taxon>
        <taxon>Alteromonadales</taxon>
        <taxon>Alteromonadaceae</taxon>
        <taxon>Alteromonas/Salinimonas group</taxon>
        <taxon>Alteromonas</taxon>
    </lineage>
</organism>
<proteinExistence type="inferred from homology"/>
<evidence type="ECO:0000256" key="7">
    <source>
        <dbReference type="SAM" id="SignalP"/>
    </source>
</evidence>
<evidence type="ECO:0000313" key="10">
    <source>
        <dbReference type="EMBL" id="MDM7861592.1"/>
    </source>
</evidence>